<reference evidence="2" key="2">
    <citation type="journal article" date="2015" name="Data Brief">
        <title>Shoot transcriptome of the giant reed, Arundo donax.</title>
        <authorList>
            <person name="Barrero R.A."/>
            <person name="Guerrero F.D."/>
            <person name="Moolhuijzen P."/>
            <person name="Goolsby J.A."/>
            <person name="Tidwell J."/>
            <person name="Bellgard S.E."/>
            <person name="Bellgard M.I."/>
        </authorList>
    </citation>
    <scope>NUCLEOTIDE SEQUENCE</scope>
    <source>
        <tissue evidence="2">Shoot tissue taken approximately 20 cm above the soil surface</tissue>
    </source>
</reference>
<organism evidence="2">
    <name type="scientific">Arundo donax</name>
    <name type="common">Giant reed</name>
    <name type="synonym">Donax arundinaceus</name>
    <dbReference type="NCBI Taxonomy" id="35708"/>
    <lineage>
        <taxon>Eukaryota</taxon>
        <taxon>Viridiplantae</taxon>
        <taxon>Streptophyta</taxon>
        <taxon>Embryophyta</taxon>
        <taxon>Tracheophyta</taxon>
        <taxon>Spermatophyta</taxon>
        <taxon>Magnoliopsida</taxon>
        <taxon>Liliopsida</taxon>
        <taxon>Poales</taxon>
        <taxon>Poaceae</taxon>
        <taxon>PACMAD clade</taxon>
        <taxon>Arundinoideae</taxon>
        <taxon>Arundineae</taxon>
        <taxon>Arundo</taxon>
    </lineage>
</organism>
<protein>
    <submittedName>
        <fullName evidence="2">Uncharacterized protein</fullName>
    </submittedName>
</protein>
<evidence type="ECO:0000313" key="2">
    <source>
        <dbReference type="EMBL" id="JAD64145.1"/>
    </source>
</evidence>
<keyword evidence="1" id="KW-0472">Membrane</keyword>
<proteinExistence type="predicted"/>
<dbReference type="AlphaFoldDB" id="A0A0A9BSM4"/>
<dbReference type="EMBL" id="GBRH01233750">
    <property type="protein sequence ID" value="JAD64145.1"/>
    <property type="molecule type" value="Transcribed_RNA"/>
</dbReference>
<keyword evidence="1" id="KW-1133">Transmembrane helix</keyword>
<name>A0A0A9BSM4_ARUDO</name>
<feature type="transmembrane region" description="Helical" evidence="1">
    <location>
        <begin position="12"/>
        <end position="34"/>
    </location>
</feature>
<accession>A0A0A9BSM4</accession>
<reference evidence="2" key="1">
    <citation type="submission" date="2014-09" db="EMBL/GenBank/DDBJ databases">
        <authorList>
            <person name="Magalhaes I.L.F."/>
            <person name="Oliveira U."/>
            <person name="Santos F.R."/>
            <person name="Vidigal T.H.D.A."/>
            <person name="Brescovit A.D."/>
            <person name="Santos A.J."/>
        </authorList>
    </citation>
    <scope>NUCLEOTIDE SEQUENCE</scope>
    <source>
        <tissue evidence="2">Shoot tissue taken approximately 20 cm above the soil surface</tissue>
    </source>
</reference>
<sequence length="37" mass="4100">MGMQCMSPLLAIKISVIWATKNILIVSCSVLIGVRFY</sequence>
<evidence type="ECO:0000256" key="1">
    <source>
        <dbReference type="SAM" id="Phobius"/>
    </source>
</evidence>
<keyword evidence="1" id="KW-0812">Transmembrane</keyword>